<dbReference type="AlphaFoldDB" id="A0A0E9SM64"/>
<protein>
    <submittedName>
        <fullName evidence="1">Uncharacterized protein</fullName>
    </submittedName>
</protein>
<proteinExistence type="predicted"/>
<organism evidence="1">
    <name type="scientific">Anguilla anguilla</name>
    <name type="common">European freshwater eel</name>
    <name type="synonym">Muraena anguilla</name>
    <dbReference type="NCBI Taxonomy" id="7936"/>
    <lineage>
        <taxon>Eukaryota</taxon>
        <taxon>Metazoa</taxon>
        <taxon>Chordata</taxon>
        <taxon>Craniata</taxon>
        <taxon>Vertebrata</taxon>
        <taxon>Euteleostomi</taxon>
        <taxon>Actinopterygii</taxon>
        <taxon>Neopterygii</taxon>
        <taxon>Teleostei</taxon>
        <taxon>Anguilliformes</taxon>
        <taxon>Anguillidae</taxon>
        <taxon>Anguilla</taxon>
    </lineage>
</organism>
<name>A0A0E9SM64_ANGAN</name>
<sequence length="37" mass="4309">MSTYHAYMFRSNVLCPKVSASNHQVILLERSNLEQIK</sequence>
<reference evidence="1" key="1">
    <citation type="submission" date="2014-11" db="EMBL/GenBank/DDBJ databases">
        <authorList>
            <person name="Amaro Gonzalez C."/>
        </authorList>
    </citation>
    <scope>NUCLEOTIDE SEQUENCE</scope>
</reference>
<reference evidence="1" key="2">
    <citation type="journal article" date="2015" name="Fish Shellfish Immunol.">
        <title>Early steps in the European eel (Anguilla anguilla)-Vibrio vulnificus interaction in the gills: Role of the RtxA13 toxin.</title>
        <authorList>
            <person name="Callol A."/>
            <person name="Pajuelo D."/>
            <person name="Ebbesson L."/>
            <person name="Teles M."/>
            <person name="MacKenzie S."/>
            <person name="Amaro C."/>
        </authorList>
    </citation>
    <scope>NUCLEOTIDE SEQUENCE</scope>
</reference>
<evidence type="ECO:0000313" key="1">
    <source>
        <dbReference type="EMBL" id="JAH42312.1"/>
    </source>
</evidence>
<accession>A0A0E9SM64</accession>
<dbReference type="EMBL" id="GBXM01066265">
    <property type="protein sequence ID" value="JAH42312.1"/>
    <property type="molecule type" value="Transcribed_RNA"/>
</dbReference>